<keyword evidence="7" id="KW-0813">Transport</keyword>
<evidence type="ECO:0000313" key="7">
    <source>
        <dbReference type="EMBL" id="QDU71488.1"/>
    </source>
</evidence>
<dbReference type="GO" id="GO:0016020">
    <property type="term" value="C:membrane"/>
    <property type="evidence" value="ECO:0007669"/>
    <property type="project" value="UniProtKB-SubCell"/>
</dbReference>
<feature type="transmembrane region" description="Helical" evidence="6">
    <location>
        <begin position="235"/>
        <end position="255"/>
    </location>
</feature>
<dbReference type="Proteomes" id="UP000320386">
    <property type="component" value="Chromosome"/>
</dbReference>
<feature type="transmembrane region" description="Helical" evidence="6">
    <location>
        <begin position="87"/>
        <end position="109"/>
    </location>
</feature>
<dbReference type="KEGG" id="mcad:Pan265_13380"/>
<evidence type="ECO:0000256" key="1">
    <source>
        <dbReference type="ARBA" id="ARBA00004141"/>
    </source>
</evidence>
<comment type="similarity">
    <text evidence="2">Belongs to the GRP transporter (TC 2.A.7.5) family.</text>
</comment>
<evidence type="ECO:0000256" key="2">
    <source>
        <dbReference type="ARBA" id="ARBA00006117"/>
    </source>
</evidence>
<dbReference type="OrthoDB" id="1550720at2"/>
<keyword evidence="7" id="KW-0762">Sugar transport</keyword>
<evidence type="ECO:0000256" key="3">
    <source>
        <dbReference type="ARBA" id="ARBA00022692"/>
    </source>
</evidence>
<name>A0A518BWY6_9BACT</name>
<dbReference type="Pfam" id="PF06800">
    <property type="entry name" value="Sugar_transport"/>
    <property type="match status" value="1"/>
</dbReference>
<organism evidence="7 8">
    <name type="scientific">Mucisphaera calidilacus</name>
    <dbReference type="NCBI Taxonomy" id="2527982"/>
    <lineage>
        <taxon>Bacteria</taxon>
        <taxon>Pseudomonadati</taxon>
        <taxon>Planctomycetota</taxon>
        <taxon>Phycisphaerae</taxon>
        <taxon>Phycisphaerales</taxon>
        <taxon>Phycisphaeraceae</taxon>
        <taxon>Mucisphaera</taxon>
    </lineage>
</organism>
<dbReference type="EMBL" id="CP036280">
    <property type="protein sequence ID" value="QDU71488.1"/>
    <property type="molecule type" value="Genomic_DNA"/>
</dbReference>
<feature type="transmembrane region" description="Helical" evidence="6">
    <location>
        <begin position="267"/>
        <end position="286"/>
    </location>
</feature>
<sequence>MEVWFWAAVTVISWGIWLAPLECAPSIDARVKTLMITLGNAGVSLALAASWGFAGLTWAVAWPSILGGMLWALSGCFAVLATERLGIAVAMGVWAPLNILTSLAWGGLFFGELTGMNGTRIALLCLAFVMMSGGIAMLVKGSSTDVDATETTAPQKHLPASGQTLGWLAVVLAGIGWGTYFVPVRAVDASLWVMAWPLSLGMLLGAALIWGGGLLWRGRPATNRKSPRPAQPVRIWVLGLAAVSGLLWASGNYGALNLMQGLGTGPGFAVAQCCLVVNAIVGMTLFGRPPRRSTGGRWVMVGVVVVAVGTALMGWVGSSS</sequence>
<accession>A0A518BWY6</accession>
<feature type="transmembrane region" description="Helical" evidence="6">
    <location>
        <begin position="6"/>
        <end position="27"/>
    </location>
</feature>
<reference evidence="7 8" key="1">
    <citation type="submission" date="2019-02" db="EMBL/GenBank/DDBJ databases">
        <title>Deep-cultivation of Planctomycetes and their phenomic and genomic characterization uncovers novel biology.</title>
        <authorList>
            <person name="Wiegand S."/>
            <person name="Jogler M."/>
            <person name="Boedeker C."/>
            <person name="Pinto D."/>
            <person name="Vollmers J."/>
            <person name="Rivas-Marin E."/>
            <person name="Kohn T."/>
            <person name="Peeters S.H."/>
            <person name="Heuer A."/>
            <person name="Rast P."/>
            <person name="Oberbeckmann S."/>
            <person name="Bunk B."/>
            <person name="Jeske O."/>
            <person name="Meyerdierks A."/>
            <person name="Storesund J.E."/>
            <person name="Kallscheuer N."/>
            <person name="Luecker S."/>
            <person name="Lage O.M."/>
            <person name="Pohl T."/>
            <person name="Merkel B.J."/>
            <person name="Hornburger P."/>
            <person name="Mueller R.-W."/>
            <person name="Bruemmer F."/>
            <person name="Labrenz M."/>
            <person name="Spormann A.M."/>
            <person name="Op den Camp H."/>
            <person name="Overmann J."/>
            <person name="Amann R."/>
            <person name="Jetten M.S.M."/>
            <person name="Mascher T."/>
            <person name="Medema M.H."/>
            <person name="Devos D.P."/>
            <person name="Kaster A.-K."/>
            <person name="Ovreas L."/>
            <person name="Rohde M."/>
            <person name="Galperin M.Y."/>
            <person name="Jogler C."/>
        </authorList>
    </citation>
    <scope>NUCLEOTIDE SEQUENCE [LARGE SCALE GENOMIC DNA]</scope>
    <source>
        <strain evidence="7 8">Pan265</strain>
    </source>
</reference>
<proteinExistence type="inferred from homology"/>
<evidence type="ECO:0000256" key="4">
    <source>
        <dbReference type="ARBA" id="ARBA00022989"/>
    </source>
</evidence>
<feature type="transmembrane region" description="Helical" evidence="6">
    <location>
        <begin position="121"/>
        <end position="139"/>
    </location>
</feature>
<protein>
    <submittedName>
        <fullName evidence="7">Sugar transport protein</fullName>
    </submittedName>
</protein>
<keyword evidence="4 6" id="KW-1133">Transmembrane helix</keyword>
<keyword evidence="5 6" id="KW-0472">Membrane</keyword>
<dbReference type="PANTHER" id="PTHR16119">
    <property type="entry name" value="TRANSMEMBRANE PROTEIN 144"/>
    <property type="match status" value="1"/>
</dbReference>
<keyword evidence="3 6" id="KW-0812">Transmembrane</keyword>
<evidence type="ECO:0000256" key="5">
    <source>
        <dbReference type="ARBA" id="ARBA00023136"/>
    </source>
</evidence>
<dbReference type="PANTHER" id="PTHR16119:SF17">
    <property type="entry name" value="TRANSMEMBRANE PROTEIN 144"/>
    <property type="match status" value="1"/>
</dbReference>
<feature type="transmembrane region" description="Helical" evidence="6">
    <location>
        <begin position="165"/>
        <end position="182"/>
    </location>
</feature>
<keyword evidence="8" id="KW-1185">Reference proteome</keyword>
<feature type="transmembrane region" description="Helical" evidence="6">
    <location>
        <begin position="298"/>
        <end position="317"/>
    </location>
</feature>
<evidence type="ECO:0000313" key="8">
    <source>
        <dbReference type="Proteomes" id="UP000320386"/>
    </source>
</evidence>
<dbReference type="AlphaFoldDB" id="A0A518BWY6"/>
<evidence type="ECO:0000256" key="6">
    <source>
        <dbReference type="SAM" id="Phobius"/>
    </source>
</evidence>
<feature type="transmembrane region" description="Helical" evidence="6">
    <location>
        <begin position="194"/>
        <end position="215"/>
    </location>
</feature>
<feature type="transmembrane region" description="Helical" evidence="6">
    <location>
        <begin position="34"/>
        <end position="54"/>
    </location>
</feature>
<dbReference type="InterPro" id="IPR010651">
    <property type="entry name" value="Sugar_transport"/>
</dbReference>
<gene>
    <name evidence="7" type="ORF">Pan265_13380</name>
</gene>
<feature type="transmembrane region" description="Helical" evidence="6">
    <location>
        <begin position="60"/>
        <end position="80"/>
    </location>
</feature>
<comment type="subcellular location">
    <subcellularLocation>
        <location evidence="1">Membrane</location>
        <topology evidence="1">Multi-pass membrane protein</topology>
    </subcellularLocation>
</comment>
<dbReference type="RefSeq" id="WP_145445635.1">
    <property type="nucleotide sequence ID" value="NZ_CP036280.1"/>
</dbReference>
<dbReference type="GO" id="GO:0015144">
    <property type="term" value="F:carbohydrate transmembrane transporter activity"/>
    <property type="evidence" value="ECO:0007669"/>
    <property type="project" value="InterPro"/>
</dbReference>